<reference key="1">
    <citation type="submission" date="2010-11" db="EMBL/GenBank/DDBJ databases">
        <title>The complete genome of Bacteroides helcogenes P 36-108.</title>
        <authorList>
            <consortium name="US DOE Joint Genome Institute (JGI-PGF)"/>
            <person name="Lucas S."/>
            <person name="Copeland A."/>
            <person name="Lapidus A."/>
            <person name="Bruce D."/>
            <person name="Goodwin L."/>
            <person name="Pitluck S."/>
            <person name="Kyrpides N."/>
            <person name="Mavromatis K."/>
            <person name="Ivanova N."/>
            <person name="Zeytun A."/>
            <person name="Brettin T."/>
            <person name="Detter J.C."/>
            <person name="Tapia R."/>
            <person name="Han C."/>
            <person name="Land M."/>
            <person name="Hauser L."/>
            <person name="Markowitz V."/>
            <person name="Cheng J.-F."/>
            <person name="Hugenholtz P."/>
            <person name="Woyke T."/>
            <person name="Wu D."/>
            <person name="Gronow S."/>
            <person name="Wellnitz S."/>
            <person name="Brambilla E."/>
            <person name="Klenk H.-P."/>
            <person name="Eisen J.A."/>
        </authorList>
    </citation>
    <scope>NUCLEOTIDE SEQUENCE</scope>
    <source>
        <strain>P 36-108</strain>
    </source>
</reference>
<accession>E6SQU5</accession>
<organism evidence="1 2">
    <name type="scientific">Bacteroides helcogenes (strain ATCC 35417 / DSM 20613 / JCM 6297 / CCUG 15421 / P 36-108)</name>
    <dbReference type="NCBI Taxonomy" id="693979"/>
    <lineage>
        <taxon>Bacteria</taxon>
        <taxon>Pseudomonadati</taxon>
        <taxon>Bacteroidota</taxon>
        <taxon>Bacteroidia</taxon>
        <taxon>Bacteroidales</taxon>
        <taxon>Bacteroidaceae</taxon>
        <taxon>Bacteroides</taxon>
    </lineage>
</organism>
<gene>
    <name evidence="1" type="ordered locus">Bache_2057</name>
</gene>
<dbReference type="KEGG" id="bhl:Bache_2057"/>
<sequence length="32" mass="3691">MIDDLFMRSALSMTLHIKRMDLLLDPVKPAMS</sequence>
<dbReference type="Proteomes" id="UP000008630">
    <property type="component" value="Chromosome"/>
</dbReference>
<proteinExistence type="predicted"/>
<dbReference type="AlphaFoldDB" id="E6SQU5"/>
<evidence type="ECO:0000313" key="1">
    <source>
        <dbReference type="EMBL" id="ADV44028.1"/>
    </source>
</evidence>
<keyword evidence="2" id="KW-1185">Reference proteome</keyword>
<dbReference type="EMBL" id="CP002352">
    <property type="protein sequence ID" value="ADV44028.1"/>
    <property type="molecule type" value="Genomic_DNA"/>
</dbReference>
<dbReference type="HOGENOM" id="CLU_3388126_0_0_10"/>
<reference evidence="1 2" key="2">
    <citation type="journal article" date="2011" name="Stand. Genomic Sci.">
        <title>Complete genome sequence of Bacteroides helcogenes type strain (P 36-108).</title>
        <authorList>
            <person name="Pati A."/>
            <person name="Gronow S."/>
            <person name="Zeytun A."/>
            <person name="Lapidus A."/>
            <person name="Nolan M."/>
            <person name="Hammon N."/>
            <person name="Deshpande S."/>
            <person name="Cheng J.F."/>
            <person name="Tapia R."/>
            <person name="Han C."/>
            <person name="Goodwin L."/>
            <person name="Pitluck S."/>
            <person name="Liolios K."/>
            <person name="Pagani I."/>
            <person name="Ivanova N."/>
            <person name="Mavromatis K."/>
            <person name="Chen A."/>
            <person name="Palaniappan K."/>
            <person name="Land M."/>
            <person name="Hauser L."/>
            <person name="Chang Y.J."/>
            <person name="Jeffries C.D."/>
            <person name="Detter J.C."/>
            <person name="Brambilla E."/>
            <person name="Rohde M."/>
            <person name="Goker M."/>
            <person name="Woyke T."/>
            <person name="Bristow J."/>
            <person name="Eisen J.A."/>
            <person name="Markowitz V."/>
            <person name="Hugenholtz P."/>
            <person name="Kyrpides N.C."/>
            <person name="Klenk H.P."/>
            <person name="Lucas S."/>
        </authorList>
    </citation>
    <scope>NUCLEOTIDE SEQUENCE [LARGE SCALE GENOMIC DNA]</scope>
    <source>
        <strain evidence="2">ATCC 35417 / DSM 20613 / JCM 6297 / CCUG 15421 / P 36-108</strain>
    </source>
</reference>
<name>E6SQU5_BACT6</name>
<evidence type="ECO:0000313" key="2">
    <source>
        <dbReference type="Proteomes" id="UP000008630"/>
    </source>
</evidence>
<protein>
    <submittedName>
        <fullName evidence="1">Uncharacterized protein</fullName>
    </submittedName>
</protein>